<evidence type="ECO:0000313" key="6">
    <source>
        <dbReference type="Proteomes" id="UP000664169"/>
    </source>
</evidence>
<gene>
    <name evidence="5" type="ORF">GOMPHAMPRED_003761</name>
</gene>
<dbReference type="EMBL" id="CAJPDQ010000022">
    <property type="protein sequence ID" value="CAF9924898.1"/>
    <property type="molecule type" value="Genomic_DNA"/>
</dbReference>
<dbReference type="GO" id="GO:0032259">
    <property type="term" value="P:methylation"/>
    <property type="evidence" value="ECO:0007669"/>
    <property type="project" value="UniProtKB-KW"/>
</dbReference>
<organism evidence="5 6">
    <name type="scientific">Gomphillus americanus</name>
    <dbReference type="NCBI Taxonomy" id="1940652"/>
    <lineage>
        <taxon>Eukaryota</taxon>
        <taxon>Fungi</taxon>
        <taxon>Dikarya</taxon>
        <taxon>Ascomycota</taxon>
        <taxon>Pezizomycotina</taxon>
        <taxon>Lecanoromycetes</taxon>
        <taxon>OSLEUM clade</taxon>
        <taxon>Ostropomycetidae</taxon>
        <taxon>Ostropales</taxon>
        <taxon>Graphidaceae</taxon>
        <taxon>Gomphilloideae</taxon>
        <taxon>Gomphillus</taxon>
    </lineage>
</organism>
<evidence type="ECO:0000256" key="3">
    <source>
        <dbReference type="ARBA" id="ARBA00022679"/>
    </source>
</evidence>
<dbReference type="CDD" id="cd02440">
    <property type="entry name" value="AdoMet_MTases"/>
    <property type="match status" value="1"/>
</dbReference>
<dbReference type="SUPFAM" id="SSF53335">
    <property type="entry name" value="S-adenosyl-L-methionine-dependent methyltransferases"/>
    <property type="match status" value="1"/>
</dbReference>
<dbReference type="Proteomes" id="UP000664169">
    <property type="component" value="Unassembled WGS sequence"/>
</dbReference>
<dbReference type="PANTHER" id="PTHR44942:SF4">
    <property type="entry name" value="METHYLTRANSFERASE TYPE 11 DOMAIN-CONTAINING PROTEIN"/>
    <property type="match status" value="1"/>
</dbReference>
<protein>
    <recommendedName>
        <fullName evidence="4">Methyltransferase type 11 domain-containing protein</fullName>
    </recommendedName>
</protein>
<evidence type="ECO:0000259" key="4">
    <source>
        <dbReference type="Pfam" id="PF08241"/>
    </source>
</evidence>
<dbReference type="Gene3D" id="3.40.50.150">
    <property type="entry name" value="Vaccinia Virus protein VP39"/>
    <property type="match status" value="1"/>
</dbReference>
<proteinExistence type="inferred from homology"/>
<keyword evidence="2" id="KW-0489">Methyltransferase</keyword>
<comment type="caution">
    <text evidence="5">The sequence shown here is derived from an EMBL/GenBank/DDBJ whole genome shotgun (WGS) entry which is preliminary data.</text>
</comment>
<keyword evidence="3" id="KW-0808">Transferase</keyword>
<evidence type="ECO:0000313" key="5">
    <source>
        <dbReference type="EMBL" id="CAF9924898.1"/>
    </source>
</evidence>
<dbReference type="Pfam" id="PF08241">
    <property type="entry name" value="Methyltransf_11"/>
    <property type="match status" value="1"/>
</dbReference>
<keyword evidence="6" id="KW-1185">Reference proteome</keyword>
<dbReference type="OrthoDB" id="10027013at2759"/>
<dbReference type="InterPro" id="IPR029063">
    <property type="entry name" value="SAM-dependent_MTases_sf"/>
</dbReference>
<dbReference type="PANTHER" id="PTHR44942">
    <property type="entry name" value="METHYLTRANSF_11 DOMAIN-CONTAINING PROTEIN"/>
    <property type="match status" value="1"/>
</dbReference>
<dbReference type="InterPro" id="IPR051052">
    <property type="entry name" value="Diverse_substrate_MTase"/>
</dbReference>
<dbReference type="AlphaFoldDB" id="A0A8H3FN80"/>
<dbReference type="GO" id="GO:0008757">
    <property type="term" value="F:S-adenosylmethionine-dependent methyltransferase activity"/>
    <property type="evidence" value="ECO:0007669"/>
    <property type="project" value="InterPro"/>
</dbReference>
<name>A0A8H3FN80_9LECA</name>
<accession>A0A8H3FN80</accession>
<sequence length="343" mass="38861">MSVFARTSFSAKSYVAFRPSYPTSLYSKVLRYTQPGSQNTCLLDLGCGHGIAASSLSTHFTSVIGLDPSPGMIQQARSANQNSNYSHAISFHIGAAEDLSFLADASVDLVVSAQAAHWFDYGRLWPELARVVKPKGALAFWGYKDNVILNFPEADRVFDRFIYGEGLVAEGVVGMGTFWEQPGRSILRELYRAIQPPEGEWRDVQRYEHEPGEEGGALAWTQRKRMTLGELDGYLRTFSSYKAWKDEYGEKKGQRDVVDVLWETVIDAVEPWKAKKDSWRDIEIETDWGTYLLDELFHHLLLNADPKRTIHRALESEVLQKIPWFQASKSVQWQVTGSKKRLG</sequence>
<reference evidence="5" key="1">
    <citation type="submission" date="2021-03" db="EMBL/GenBank/DDBJ databases">
        <authorList>
            <person name="Tagirdzhanova G."/>
        </authorList>
    </citation>
    <scope>NUCLEOTIDE SEQUENCE</scope>
</reference>
<comment type="similarity">
    <text evidence="1">Belongs to the methyltransferase superfamily.</text>
</comment>
<evidence type="ECO:0000256" key="2">
    <source>
        <dbReference type="ARBA" id="ARBA00022603"/>
    </source>
</evidence>
<feature type="domain" description="Methyltransferase type 11" evidence="4">
    <location>
        <begin position="43"/>
        <end position="140"/>
    </location>
</feature>
<evidence type="ECO:0000256" key="1">
    <source>
        <dbReference type="ARBA" id="ARBA00008361"/>
    </source>
</evidence>
<dbReference type="InterPro" id="IPR013216">
    <property type="entry name" value="Methyltransf_11"/>
</dbReference>